<gene>
    <name evidence="7" type="ORF">ACERK3_02830</name>
</gene>
<proteinExistence type="inferred from homology"/>
<evidence type="ECO:0000256" key="1">
    <source>
        <dbReference type="ARBA" id="ARBA00010296"/>
    </source>
</evidence>
<organism evidence="7 8">
    <name type="scientific">Natronomicrosphaera hydrolytica</name>
    <dbReference type="NCBI Taxonomy" id="3242702"/>
    <lineage>
        <taxon>Bacteria</taxon>
        <taxon>Pseudomonadati</taxon>
        <taxon>Planctomycetota</taxon>
        <taxon>Phycisphaerae</taxon>
        <taxon>Phycisphaerales</taxon>
        <taxon>Phycisphaeraceae</taxon>
        <taxon>Natronomicrosphaera</taxon>
    </lineage>
</organism>
<sequence length="56" mass="5704">MNWYKLCKSFGRRGLLSLALVAAFGIGGVSLTGCNTTEGAGQDIEAAGEGIQDAAN</sequence>
<accession>A0ABV4U0U1</accession>
<evidence type="ECO:0000313" key="7">
    <source>
        <dbReference type="EMBL" id="MFA9477223.1"/>
    </source>
</evidence>
<keyword evidence="3" id="KW-0732">Signal</keyword>
<keyword evidence="5" id="KW-0564">Palmitate</keyword>
<evidence type="ECO:0000256" key="4">
    <source>
        <dbReference type="ARBA" id="ARBA00023136"/>
    </source>
</evidence>
<keyword evidence="2" id="KW-1003">Cell membrane</keyword>
<comment type="caution">
    <text evidence="7">The sequence shown here is derived from an EMBL/GenBank/DDBJ whole genome shotgun (WGS) entry which is preliminary data.</text>
</comment>
<dbReference type="EMBL" id="JBGUBD010000002">
    <property type="protein sequence ID" value="MFA9477223.1"/>
    <property type="molecule type" value="Genomic_DNA"/>
</dbReference>
<evidence type="ECO:0000313" key="8">
    <source>
        <dbReference type="Proteomes" id="UP001575105"/>
    </source>
</evidence>
<evidence type="ECO:0000256" key="2">
    <source>
        <dbReference type="ARBA" id="ARBA00022475"/>
    </source>
</evidence>
<dbReference type="Pfam" id="PF08085">
    <property type="entry name" value="Entericidin"/>
    <property type="match status" value="1"/>
</dbReference>
<dbReference type="PROSITE" id="PS51257">
    <property type="entry name" value="PROKAR_LIPOPROTEIN"/>
    <property type="match status" value="1"/>
</dbReference>
<name>A0ABV4U0U1_9BACT</name>
<keyword evidence="8" id="KW-1185">Reference proteome</keyword>
<evidence type="ECO:0000256" key="6">
    <source>
        <dbReference type="ARBA" id="ARBA00023288"/>
    </source>
</evidence>
<comment type="similarity">
    <text evidence="1">Belongs to the EcnA/EcnB lipoprotein family.</text>
</comment>
<keyword evidence="6 7" id="KW-0449">Lipoprotein</keyword>
<evidence type="ECO:0000256" key="3">
    <source>
        <dbReference type="ARBA" id="ARBA00022729"/>
    </source>
</evidence>
<dbReference type="InterPro" id="IPR012556">
    <property type="entry name" value="Entericidin"/>
</dbReference>
<reference evidence="7 8" key="1">
    <citation type="submission" date="2024-08" db="EMBL/GenBank/DDBJ databases">
        <title>Whole-genome sequencing of halo(alkali)philic microorganisms from hypersaline lakes.</title>
        <authorList>
            <person name="Sorokin D.Y."/>
            <person name="Merkel A.Y."/>
            <person name="Messina E."/>
            <person name="Yakimov M."/>
        </authorList>
    </citation>
    <scope>NUCLEOTIDE SEQUENCE [LARGE SCALE GENOMIC DNA]</scope>
    <source>
        <strain evidence="7 8">AB-hyl4</strain>
    </source>
</reference>
<evidence type="ECO:0000256" key="5">
    <source>
        <dbReference type="ARBA" id="ARBA00023139"/>
    </source>
</evidence>
<dbReference type="RefSeq" id="WP_425344149.1">
    <property type="nucleotide sequence ID" value="NZ_JBGUBD010000002.1"/>
</dbReference>
<dbReference type="Proteomes" id="UP001575105">
    <property type="component" value="Unassembled WGS sequence"/>
</dbReference>
<protein>
    <submittedName>
        <fullName evidence="7">Entericidin A/B family lipoprotein</fullName>
    </submittedName>
</protein>
<keyword evidence="4" id="KW-0472">Membrane</keyword>